<protein>
    <recommendedName>
        <fullName evidence="2">Signal transduction histidine kinase internal region domain-containing protein</fullName>
    </recommendedName>
</protein>
<evidence type="ECO:0000313" key="4">
    <source>
        <dbReference type="Proteomes" id="UP000428260"/>
    </source>
</evidence>
<dbReference type="GO" id="GO:0016020">
    <property type="term" value="C:membrane"/>
    <property type="evidence" value="ECO:0007669"/>
    <property type="project" value="InterPro"/>
</dbReference>
<dbReference type="GO" id="GO:0000155">
    <property type="term" value="F:phosphorelay sensor kinase activity"/>
    <property type="evidence" value="ECO:0007669"/>
    <property type="project" value="InterPro"/>
</dbReference>
<feature type="transmembrane region" description="Helical" evidence="1">
    <location>
        <begin position="32"/>
        <end position="52"/>
    </location>
</feature>
<dbReference type="AlphaFoldDB" id="A0A6I6JZ73"/>
<dbReference type="InterPro" id="IPR036890">
    <property type="entry name" value="HATPase_C_sf"/>
</dbReference>
<accession>A0A6I6JZ73</accession>
<dbReference type="InterPro" id="IPR010559">
    <property type="entry name" value="Sig_transdc_His_kin_internal"/>
</dbReference>
<dbReference type="Pfam" id="PF06580">
    <property type="entry name" value="His_kinase"/>
    <property type="match status" value="1"/>
</dbReference>
<proteinExistence type="predicted"/>
<evidence type="ECO:0000259" key="2">
    <source>
        <dbReference type="Pfam" id="PF06580"/>
    </source>
</evidence>
<keyword evidence="1" id="KW-0812">Transmembrane</keyword>
<feature type="domain" description="Signal transduction histidine kinase internal region" evidence="2">
    <location>
        <begin position="170"/>
        <end position="245"/>
    </location>
</feature>
<sequence length="363" mass="42266">MKKIVIHSAVWLILVYSLFFSLTIFLPVKVAAYRSVAGIMLMAGIFYFSGWVLANEFLIKRRNLVLFIIFELIAIFVFSVLRVRILGLLPGDAAFFSNRFSEEKIISPDNLKWGRDIWQYNRLGTGRGPFLIGLIMNSVLSIIAVLLRLYENKDKKERESREELQRSQEAQILYLKSQVNPHFLFNTLNNLYGLTYSKSDLAPQMVLGLSDTMRYLIYETEQKLVPVEKELNFIHNYLDLEKTRISYPENIRVSVQVRNLSVFIPPLLLLPFIENCFKHGTIGKEDDGWIELDIWDENDNFFFICKNNFTENKTGKSPGIGLANVKKRLQLIFGERYELRTVKQNNEFMVSLQFPVFAKKEML</sequence>
<keyword evidence="4" id="KW-1185">Reference proteome</keyword>
<name>A0A6I6JZ73_9BACT</name>
<dbReference type="InterPro" id="IPR050640">
    <property type="entry name" value="Bact_2-comp_sensor_kinase"/>
</dbReference>
<organism evidence="3 4">
    <name type="scientific">Maribellus comscasis</name>
    <dbReference type="NCBI Taxonomy" id="2681766"/>
    <lineage>
        <taxon>Bacteria</taxon>
        <taxon>Pseudomonadati</taxon>
        <taxon>Bacteroidota</taxon>
        <taxon>Bacteroidia</taxon>
        <taxon>Marinilabiliales</taxon>
        <taxon>Prolixibacteraceae</taxon>
        <taxon>Maribellus</taxon>
    </lineage>
</organism>
<dbReference type="Gene3D" id="3.30.565.10">
    <property type="entry name" value="Histidine kinase-like ATPase, C-terminal domain"/>
    <property type="match status" value="1"/>
</dbReference>
<keyword evidence="1" id="KW-0472">Membrane</keyword>
<dbReference type="EMBL" id="CP046401">
    <property type="protein sequence ID" value="QGY46450.1"/>
    <property type="molecule type" value="Genomic_DNA"/>
</dbReference>
<dbReference type="KEGG" id="mcos:GM418_23135"/>
<gene>
    <name evidence="3" type="ORF">GM418_23135</name>
</gene>
<dbReference type="PANTHER" id="PTHR34220">
    <property type="entry name" value="SENSOR HISTIDINE KINASE YPDA"/>
    <property type="match status" value="1"/>
</dbReference>
<dbReference type="Proteomes" id="UP000428260">
    <property type="component" value="Chromosome"/>
</dbReference>
<reference evidence="3 4" key="1">
    <citation type="submission" date="2019-11" db="EMBL/GenBank/DDBJ databases">
        <authorList>
            <person name="Zheng R.K."/>
            <person name="Sun C.M."/>
        </authorList>
    </citation>
    <scope>NUCLEOTIDE SEQUENCE [LARGE SCALE GENOMIC DNA]</scope>
    <source>
        <strain evidence="3 4">WC007</strain>
    </source>
</reference>
<keyword evidence="1" id="KW-1133">Transmembrane helix</keyword>
<dbReference type="PANTHER" id="PTHR34220:SF7">
    <property type="entry name" value="SENSOR HISTIDINE KINASE YPDA"/>
    <property type="match status" value="1"/>
</dbReference>
<evidence type="ECO:0000256" key="1">
    <source>
        <dbReference type="SAM" id="Phobius"/>
    </source>
</evidence>
<feature type="transmembrane region" description="Helical" evidence="1">
    <location>
        <begin position="64"/>
        <end position="85"/>
    </location>
</feature>
<dbReference type="SUPFAM" id="SSF55874">
    <property type="entry name" value="ATPase domain of HSP90 chaperone/DNA topoisomerase II/histidine kinase"/>
    <property type="match status" value="1"/>
</dbReference>
<evidence type="ECO:0000313" key="3">
    <source>
        <dbReference type="EMBL" id="QGY46450.1"/>
    </source>
</evidence>
<dbReference type="RefSeq" id="WP_158869583.1">
    <property type="nucleotide sequence ID" value="NZ_CP046401.1"/>
</dbReference>
<feature type="transmembrane region" description="Helical" evidence="1">
    <location>
        <begin position="130"/>
        <end position="150"/>
    </location>
</feature>
<feature type="transmembrane region" description="Helical" evidence="1">
    <location>
        <begin position="9"/>
        <end position="26"/>
    </location>
</feature>